<dbReference type="GO" id="GO:0006338">
    <property type="term" value="P:chromatin remodeling"/>
    <property type="evidence" value="ECO:0007669"/>
    <property type="project" value="TreeGrafter"/>
</dbReference>
<dbReference type="GO" id="GO:0010468">
    <property type="term" value="P:regulation of gene expression"/>
    <property type="evidence" value="ECO:0007669"/>
    <property type="project" value="TreeGrafter"/>
</dbReference>
<reference evidence="7 8" key="1">
    <citation type="journal article" date="2018" name="Nat. Ecol. Evol.">
        <title>Genomic signatures of mitonuclear coevolution across populations of Tigriopus californicus.</title>
        <authorList>
            <person name="Barreto F.S."/>
            <person name="Watson E.T."/>
            <person name="Lima T.G."/>
            <person name="Willett C.S."/>
            <person name="Edmands S."/>
            <person name="Li W."/>
            <person name="Burton R.S."/>
        </authorList>
    </citation>
    <scope>NUCLEOTIDE SEQUENCE [LARGE SCALE GENOMIC DNA]</scope>
    <source>
        <strain evidence="7 8">San Diego</strain>
    </source>
</reference>
<feature type="compositionally biased region" description="Basic and acidic residues" evidence="3">
    <location>
        <begin position="1272"/>
        <end position="1281"/>
    </location>
</feature>
<evidence type="ECO:0000259" key="6">
    <source>
        <dbReference type="PROSITE" id="PS51184"/>
    </source>
</evidence>
<dbReference type="SMART" id="SM00545">
    <property type="entry name" value="JmjN"/>
    <property type="match status" value="1"/>
</dbReference>
<feature type="compositionally biased region" description="Basic and acidic residues" evidence="3">
    <location>
        <begin position="882"/>
        <end position="895"/>
    </location>
</feature>
<dbReference type="PANTHER" id="PTHR10694:SF113">
    <property type="entry name" value="PROTEIN JUMONJI"/>
    <property type="match status" value="1"/>
</dbReference>
<feature type="domain" description="JmjN" evidence="5">
    <location>
        <begin position="1096"/>
        <end position="1137"/>
    </location>
</feature>
<feature type="compositionally biased region" description="Basic and acidic residues" evidence="3">
    <location>
        <begin position="1751"/>
        <end position="1773"/>
    </location>
</feature>
<dbReference type="OMA" id="PKLGQHA"/>
<feature type="compositionally biased region" description="Polar residues" evidence="3">
    <location>
        <begin position="810"/>
        <end position="819"/>
    </location>
</feature>
<feature type="compositionally biased region" description="Basic residues" evidence="3">
    <location>
        <begin position="292"/>
        <end position="307"/>
    </location>
</feature>
<feature type="region of interest" description="Disordered" evidence="3">
    <location>
        <begin position="810"/>
        <end position="908"/>
    </location>
</feature>
<feature type="compositionally biased region" description="Basic and acidic residues" evidence="3">
    <location>
        <begin position="359"/>
        <end position="377"/>
    </location>
</feature>
<keyword evidence="2" id="KW-0539">Nucleus</keyword>
<comment type="caution">
    <text evidence="7">The sequence shown here is derived from an EMBL/GenBank/DDBJ whole genome shotgun (WGS) entry which is preliminary data.</text>
</comment>
<gene>
    <name evidence="7" type="ORF">TCAL_01483</name>
</gene>
<evidence type="ECO:0008006" key="9">
    <source>
        <dbReference type="Google" id="ProtNLM"/>
    </source>
</evidence>
<dbReference type="CDD" id="cd16870">
    <property type="entry name" value="ARID_JARD2"/>
    <property type="match status" value="1"/>
</dbReference>
<feature type="compositionally biased region" description="Basic and acidic residues" evidence="3">
    <location>
        <begin position="561"/>
        <end position="570"/>
    </location>
</feature>
<dbReference type="GO" id="GO:0000785">
    <property type="term" value="C:chromatin"/>
    <property type="evidence" value="ECO:0007669"/>
    <property type="project" value="TreeGrafter"/>
</dbReference>
<dbReference type="PROSITE" id="PS51184">
    <property type="entry name" value="JMJC"/>
    <property type="match status" value="1"/>
</dbReference>
<dbReference type="InterPro" id="IPR003347">
    <property type="entry name" value="JmjC_dom"/>
</dbReference>
<name>A0A553N7K0_TIGCA</name>
<comment type="subcellular location">
    <subcellularLocation>
        <location evidence="1">Nucleus</location>
    </subcellularLocation>
</comment>
<dbReference type="InterPro" id="IPR003349">
    <property type="entry name" value="JmjN"/>
</dbReference>
<dbReference type="SUPFAM" id="SSF51197">
    <property type="entry name" value="Clavaminate synthase-like"/>
    <property type="match status" value="1"/>
</dbReference>
<dbReference type="PANTHER" id="PTHR10694">
    <property type="entry name" value="LYSINE-SPECIFIC DEMETHYLASE"/>
    <property type="match status" value="1"/>
</dbReference>
<feature type="compositionally biased region" description="Polar residues" evidence="3">
    <location>
        <begin position="506"/>
        <end position="519"/>
    </location>
</feature>
<feature type="region of interest" description="Disordered" evidence="3">
    <location>
        <begin position="1674"/>
        <end position="1849"/>
    </location>
</feature>
<evidence type="ECO:0000256" key="3">
    <source>
        <dbReference type="SAM" id="MobiDB-lite"/>
    </source>
</evidence>
<feature type="compositionally biased region" description="Low complexity" evidence="3">
    <location>
        <begin position="1709"/>
        <end position="1727"/>
    </location>
</feature>
<dbReference type="PROSITE" id="PS51183">
    <property type="entry name" value="JMJN"/>
    <property type="match status" value="1"/>
</dbReference>
<feature type="region of interest" description="Disordered" evidence="3">
    <location>
        <begin position="1"/>
        <end position="85"/>
    </location>
</feature>
<feature type="compositionally biased region" description="Acidic residues" evidence="3">
    <location>
        <begin position="1830"/>
        <end position="1849"/>
    </location>
</feature>
<feature type="compositionally biased region" description="Pro residues" evidence="3">
    <location>
        <begin position="46"/>
        <end position="55"/>
    </location>
</feature>
<dbReference type="Proteomes" id="UP000318571">
    <property type="component" value="Chromosome 8"/>
</dbReference>
<feature type="compositionally biased region" description="Polar residues" evidence="3">
    <location>
        <begin position="205"/>
        <end position="218"/>
    </location>
</feature>
<feature type="compositionally biased region" description="Basic residues" evidence="3">
    <location>
        <begin position="1774"/>
        <end position="1785"/>
    </location>
</feature>
<protein>
    <recommendedName>
        <fullName evidence="9">ARID domain-containing protein</fullName>
    </recommendedName>
</protein>
<dbReference type="Gene3D" id="2.60.120.650">
    <property type="entry name" value="Cupin"/>
    <property type="match status" value="1"/>
</dbReference>
<dbReference type="PROSITE" id="PS51011">
    <property type="entry name" value="ARID"/>
    <property type="match status" value="1"/>
</dbReference>
<dbReference type="SMART" id="SM00558">
    <property type="entry name" value="JmjC"/>
    <property type="match status" value="1"/>
</dbReference>
<evidence type="ECO:0000313" key="7">
    <source>
        <dbReference type="EMBL" id="TRY61383.1"/>
    </source>
</evidence>
<dbReference type="SUPFAM" id="SSF46774">
    <property type="entry name" value="ARID-like"/>
    <property type="match status" value="1"/>
</dbReference>
<feature type="compositionally biased region" description="Basic residues" evidence="3">
    <location>
        <begin position="1056"/>
        <end position="1065"/>
    </location>
</feature>
<proteinExistence type="predicted"/>
<feature type="compositionally biased region" description="Low complexity" evidence="3">
    <location>
        <begin position="56"/>
        <end position="70"/>
    </location>
</feature>
<feature type="compositionally biased region" description="Basic and acidic residues" evidence="3">
    <location>
        <begin position="449"/>
        <end position="460"/>
    </location>
</feature>
<evidence type="ECO:0000259" key="5">
    <source>
        <dbReference type="PROSITE" id="PS51183"/>
    </source>
</evidence>
<dbReference type="SMART" id="SM01014">
    <property type="entry name" value="ARID"/>
    <property type="match status" value="1"/>
</dbReference>
<dbReference type="GO" id="GO:0005634">
    <property type="term" value="C:nucleus"/>
    <property type="evidence" value="ECO:0007669"/>
    <property type="project" value="UniProtKB-SubCell"/>
</dbReference>
<feature type="compositionally biased region" description="Acidic residues" evidence="3">
    <location>
        <begin position="1676"/>
        <end position="1687"/>
    </location>
</feature>
<feature type="compositionally biased region" description="Basic and acidic residues" evidence="3">
    <location>
        <begin position="1688"/>
        <end position="1697"/>
    </location>
</feature>
<dbReference type="Gene3D" id="1.10.150.60">
    <property type="entry name" value="ARID DNA-binding domain"/>
    <property type="match status" value="1"/>
</dbReference>
<dbReference type="Pfam" id="PF01388">
    <property type="entry name" value="ARID"/>
    <property type="match status" value="1"/>
</dbReference>
<dbReference type="STRING" id="6832.A0A553N7K0"/>
<dbReference type="SMART" id="SM00501">
    <property type="entry name" value="BRIGHT"/>
    <property type="match status" value="1"/>
</dbReference>
<dbReference type="FunFam" id="1.10.150.60:FF:000012">
    <property type="entry name" value="Blast:Protein Jumonji"/>
    <property type="match status" value="1"/>
</dbReference>
<feature type="region of interest" description="Disordered" evidence="3">
    <location>
        <begin position="1272"/>
        <end position="1299"/>
    </location>
</feature>
<feature type="compositionally biased region" description="Basic and acidic residues" evidence="3">
    <location>
        <begin position="472"/>
        <end position="499"/>
    </location>
</feature>
<feature type="domain" description="JmjC" evidence="6">
    <location>
        <begin position="1370"/>
        <end position="1535"/>
    </location>
</feature>
<feature type="region of interest" description="Disordered" evidence="3">
    <location>
        <begin position="110"/>
        <end position="596"/>
    </location>
</feature>
<dbReference type="InterPro" id="IPR001606">
    <property type="entry name" value="ARID_dom"/>
</dbReference>
<evidence type="ECO:0000256" key="2">
    <source>
        <dbReference type="ARBA" id="ARBA00023242"/>
    </source>
</evidence>
<evidence type="ECO:0000259" key="4">
    <source>
        <dbReference type="PROSITE" id="PS51011"/>
    </source>
</evidence>
<evidence type="ECO:0000256" key="1">
    <source>
        <dbReference type="ARBA" id="ARBA00004123"/>
    </source>
</evidence>
<accession>A0A553N7K0</accession>
<feature type="region of interest" description="Disordered" evidence="3">
    <location>
        <begin position="1006"/>
        <end position="1071"/>
    </location>
</feature>
<dbReference type="InterPro" id="IPR036431">
    <property type="entry name" value="ARID_dom_sf"/>
</dbReference>
<dbReference type="Pfam" id="PF02373">
    <property type="entry name" value="JmjC"/>
    <property type="match status" value="1"/>
</dbReference>
<dbReference type="EMBL" id="VCGU01000459">
    <property type="protein sequence ID" value="TRY61383.1"/>
    <property type="molecule type" value="Genomic_DNA"/>
</dbReference>
<dbReference type="Pfam" id="PF02375">
    <property type="entry name" value="JmjN"/>
    <property type="match status" value="1"/>
</dbReference>
<keyword evidence="8" id="KW-1185">Reference proteome</keyword>
<feature type="domain" description="ARID" evidence="4">
    <location>
        <begin position="1160"/>
        <end position="1252"/>
    </location>
</feature>
<feature type="compositionally biased region" description="Acidic residues" evidence="3">
    <location>
        <begin position="1282"/>
        <end position="1297"/>
    </location>
</feature>
<organism evidence="7 8">
    <name type="scientific">Tigriopus californicus</name>
    <name type="common">Marine copepod</name>
    <dbReference type="NCBI Taxonomy" id="6832"/>
    <lineage>
        <taxon>Eukaryota</taxon>
        <taxon>Metazoa</taxon>
        <taxon>Ecdysozoa</taxon>
        <taxon>Arthropoda</taxon>
        <taxon>Crustacea</taxon>
        <taxon>Multicrustacea</taxon>
        <taxon>Hexanauplia</taxon>
        <taxon>Copepoda</taxon>
        <taxon>Harpacticoida</taxon>
        <taxon>Harpacticidae</taxon>
        <taxon>Tigriopus</taxon>
    </lineage>
</organism>
<feature type="compositionally biased region" description="Basic residues" evidence="3">
    <location>
        <begin position="1800"/>
        <end position="1812"/>
    </location>
</feature>
<sequence>MAPGRVHAQRKFAQGQSGPMSGPPTPTSAGPAAVHASGSSTRASAAPPPPHPPSAPSTHSCSTSGHGSSPQRAASGGLKPGQRPKTEDFLTFLCLRGTNLLPQELDFFNQPSLSHGVESSSDESSDPDEKLAAGPSVAKKSVTRKREGPSHLKKMPAGPKLPASMQALKKKYTDQRIAKRVVTKNMTSVRQTRSSEAKSGRRSPTKSNVTLTTRQPSAATLMAKRKSRMATFTAASSRVSRMLTRLTPRGTSNDAFIKSTKKIPLNGRSLRGRDISASSEEEDEVEAEPKKTKTPPKRKLKSRHQALAKKSENSESDADEETSSRDSSRKPTHRGPPLGLSSDKRRGKGEPSAYKKSSKRDSRSMSRDSSGSKESVKSEQSNVRPGRKAKEAVCLNILGKNLPVAKDEDGLSTESVSEMDGEDRKVKQRESAPTIVSKKLIKPSIRKVMLTDDKDKKSSSDDNESERKRRREKELDKDKRKPKSSLKELQDMLLEEAKRKIGTTPPDANNSAETESTTNEPDERITISQRTGYIQVKPRKSIDQMSGDERSHTPGTLIGPDGRRLSKTGERTATPPRKILPKGDLDPSRSSSSPAQCHIPVGVVASSQLSATPTSIKPGMMSATPIPGVPILHQQVPITSSNALTLVQNNQVPLTQPLVINTSFANGSGAKGGKPPVFTASGIIVSNTGIRMPVQVPIQMRPGNVMGASGGQPMPIINTSAGFQIAGMQQLTMSGGIIQPVNTISVSTPSSNVLRSPYGYPQQIVAQQFPFQPLPPTQAQTPVPFSRATGVPVTLQGGLPTMPTGMLGSNTGLTTSNTQPLLSPGPPMLSPQIHGKSSGVEDESSPYAFDTEHMEKPSAPFRKSKDNKMSPHVKPGSPATDVKTEKKVVKTEVMDKPSSPPVPSTSSDDIQCDLENASGSSIPIPKELANQLAAQAKKEGKGGNSEMTYFIPLQSSSGQSFGVAVKLGTEGPAGPNQKVIMKAKLVTQPTGKPIGSKVLNTKALEKTLEIDKPKPQHRFTRMPMASPASVDSESDDSQPSTSTGRIGSPDSGRSSAMRRKYNKQRSTREENECCLGEVEVMDRFPKLGQHAHLVEAPVYQPSEAEFKDPMKYIERIRKDAEPFGFCKIIPPSSFRPECNVDDDMRFTSYSQYIQKMMDRWGSHSKEMAAIKKYLDTQNITIKPHPTVSSVEIDLPALYHAVQSFGGLTEVIQRKRWGKIADYLRIPKGTQDRGNKLDDIYCKYLLPYDTLSEVEREELLRLVEEEHEERLKEMRDKLKNQDEDADDEEEESEDEDEECVVKGKSTSLGQFFRVARNVLSLIFKQPEPEPREVEEDYWRIVIDRDGHVQVHQGSIDTGDEGFGFPTSKNSSCGRHPWNLKILSNNPKSLLRCMGPVMGVTVPTLNVGMVFTSGCWYRDPHGLPWVEYLHTGASKVWYGIPESHSIAFYTAMKKLVPTLCRNKKIWLPADTTMVPPNLLVKYGVSVCRTIQEPGQFLVVFPKSYSSYICTGYSLSESVYYAPKDYLNIALEEFQNIQESREPMMFPFPKLIVCIAQDEMSTKDTLQRVKPFLEKIRDNEYVKHTMIRDLGVKTSERIKLRSKKQEQDDEYECEICSENLYVSYVCDVKEDTYYCLKHAIEYLQDRKQTLRKNCKILYTHSKEEICSIIKDLNKRMVDSDDDESSSEEELEVKRTIEKKKPMVPRPVIPHDSQPMSPSLFPMLSPSSSSSKGKAPAKRKTADLDLSPPIVLPKAEAKKKAKNVKELKESKTEPVEKKAKRPPVSKKRKREDEPLNNPPVTSSSKKRNVKARKASHNKSGNLTVELLDMLLSESESDSDASDSEAESSDESWK</sequence>
<feature type="compositionally biased region" description="Low complexity" evidence="3">
    <location>
        <begin position="27"/>
        <end position="45"/>
    </location>
</feature>
<dbReference type="GO" id="GO:0003677">
    <property type="term" value="F:DNA binding"/>
    <property type="evidence" value="ECO:0007669"/>
    <property type="project" value="InterPro"/>
</dbReference>
<evidence type="ECO:0000313" key="8">
    <source>
        <dbReference type="Proteomes" id="UP000318571"/>
    </source>
</evidence>